<dbReference type="PROSITE" id="PS50006">
    <property type="entry name" value="FHA_DOMAIN"/>
    <property type="match status" value="1"/>
</dbReference>
<dbReference type="Pfam" id="PF00498">
    <property type="entry name" value="FHA"/>
    <property type="match status" value="1"/>
</dbReference>
<accession>A0ABM7WAT4</accession>
<reference evidence="2 3" key="1">
    <citation type="submission" date="2022-01" db="EMBL/GenBank/DDBJ databases">
        <title>Desulfofustis limnae sp. nov., a novel mesophilic sulfate-reducing bacterium isolated from marsh soil.</title>
        <authorList>
            <person name="Watanabe M."/>
            <person name="Takahashi A."/>
            <person name="Kojima H."/>
            <person name="Fukui M."/>
        </authorList>
    </citation>
    <scope>NUCLEOTIDE SEQUENCE [LARGE SCALE GENOMIC DNA]</scope>
    <source>
        <strain evidence="2 3">PPLL</strain>
    </source>
</reference>
<dbReference type="InterPro" id="IPR008984">
    <property type="entry name" value="SMAD_FHA_dom_sf"/>
</dbReference>
<dbReference type="RefSeq" id="WP_284151451.1">
    <property type="nucleotide sequence ID" value="NZ_AP025516.1"/>
</dbReference>
<keyword evidence="3" id="KW-1185">Reference proteome</keyword>
<sequence>MNRKEQIIERFIPIAALETLTAEAADAVPQPQLLQGLVAVRQVPFRVGRESRVKKVNGRLERIERPKMDDREPNNDLYLVDHGQLLNISREHLLIDVVGSSFVLVDRGSACGTKINDEPIGGEDQGGTRSLNDGDIITVGTMESPYRYRFHDLRGFIVSLTPGR</sequence>
<organism evidence="2 3">
    <name type="scientific">Desulfofustis limnaeus</name>
    <dbReference type="NCBI Taxonomy" id="2740163"/>
    <lineage>
        <taxon>Bacteria</taxon>
        <taxon>Pseudomonadati</taxon>
        <taxon>Thermodesulfobacteriota</taxon>
        <taxon>Desulfobulbia</taxon>
        <taxon>Desulfobulbales</taxon>
        <taxon>Desulfocapsaceae</taxon>
        <taxon>Desulfofustis</taxon>
    </lineage>
</organism>
<evidence type="ECO:0000313" key="2">
    <source>
        <dbReference type="EMBL" id="BDD88061.1"/>
    </source>
</evidence>
<proteinExistence type="predicted"/>
<evidence type="ECO:0000313" key="3">
    <source>
        <dbReference type="Proteomes" id="UP000830055"/>
    </source>
</evidence>
<gene>
    <name evidence="2" type="ORF">DPPLL_24260</name>
</gene>
<dbReference type="Proteomes" id="UP000830055">
    <property type="component" value="Chromosome"/>
</dbReference>
<dbReference type="CDD" id="cd00060">
    <property type="entry name" value="FHA"/>
    <property type="match status" value="1"/>
</dbReference>
<protein>
    <recommendedName>
        <fullName evidence="1">FHA domain-containing protein</fullName>
    </recommendedName>
</protein>
<feature type="domain" description="FHA" evidence="1">
    <location>
        <begin position="45"/>
        <end position="120"/>
    </location>
</feature>
<evidence type="ECO:0000259" key="1">
    <source>
        <dbReference type="PROSITE" id="PS50006"/>
    </source>
</evidence>
<dbReference type="Gene3D" id="2.60.200.20">
    <property type="match status" value="1"/>
</dbReference>
<name>A0ABM7WAT4_9BACT</name>
<dbReference type="InterPro" id="IPR000253">
    <property type="entry name" value="FHA_dom"/>
</dbReference>
<dbReference type="EMBL" id="AP025516">
    <property type="protein sequence ID" value="BDD88061.1"/>
    <property type="molecule type" value="Genomic_DNA"/>
</dbReference>
<dbReference type="SUPFAM" id="SSF49879">
    <property type="entry name" value="SMAD/FHA domain"/>
    <property type="match status" value="1"/>
</dbReference>